<dbReference type="GO" id="GO:0005886">
    <property type="term" value="C:plasma membrane"/>
    <property type="evidence" value="ECO:0007669"/>
    <property type="project" value="UniProtKB-SubCell"/>
</dbReference>
<feature type="transmembrane region" description="Helical" evidence="7">
    <location>
        <begin position="6"/>
        <end position="28"/>
    </location>
</feature>
<gene>
    <name evidence="8" type="ORF">SAMN04488063_2393</name>
</gene>
<evidence type="ECO:0000256" key="5">
    <source>
        <dbReference type="ARBA" id="ARBA00022989"/>
    </source>
</evidence>
<keyword evidence="4 7" id="KW-0812">Transmembrane</keyword>
<evidence type="ECO:0000256" key="6">
    <source>
        <dbReference type="ARBA" id="ARBA00023136"/>
    </source>
</evidence>
<keyword evidence="6 7" id="KW-0472">Membrane</keyword>
<dbReference type="GO" id="GO:0015385">
    <property type="term" value="F:sodium:proton antiporter activity"/>
    <property type="evidence" value="ECO:0007669"/>
    <property type="project" value="TreeGrafter"/>
</dbReference>
<dbReference type="OrthoDB" id="84883at2157"/>
<keyword evidence="3" id="KW-1003">Cell membrane</keyword>
<keyword evidence="9" id="KW-1185">Reference proteome</keyword>
<dbReference type="Pfam" id="PF04066">
    <property type="entry name" value="MrpF_PhaF"/>
    <property type="match status" value="1"/>
</dbReference>
<evidence type="ECO:0000313" key="8">
    <source>
        <dbReference type="EMBL" id="SFG55304.1"/>
    </source>
</evidence>
<evidence type="ECO:0000256" key="3">
    <source>
        <dbReference type="ARBA" id="ARBA00022475"/>
    </source>
</evidence>
<comment type="subcellular location">
    <subcellularLocation>
        <location evidence="1">Cell membrane</location>
        <topology evidence="1">Multi-pass membrane protein</topology>
    </subcellularLocation>
</comment>
<protein>
    <submittedName>
        <fullName evidence="8">Multicomponent Na+:H+ antiporter subunit F</fullName>
    </submittedName>
</protein>
<sequence>MVAEGGTIVAVVDAAIVLVVVLNLLCGYRVVRGPTIPDRVVALDAIATNVVAIAVLFAIKTGRGLFVTVSLVLAIIAFLSTVAVAKFVTEGDIIVTQE</sequence>
<keyword evidence="2" id="KW-0813">Transport</keyword>
<dbReference type="AlphaFoldDB" id="A0A1I2SR11"/>
<dbReference type="InterPro" id="IPR007208">
    <property type="entry name" value="MrpF/PhaF-like"/>
</dbReference>
<dbReference type="STRING" id="553467.SAMN04488063_2393"/>
<reference evidence="9" key="1">
    <citation type="submission" date="2016-10" db="EMBL/GenBank/DDBJ databases">
        <authorList>
            <person name="Varghese N."/>
            <person name="Submissions S."/>
        </authorList>
    </citation>
    <scope>NUCLEOTIDE SEQUENCE [LARGE SCALE GENOMIC DNA]</scope>
    <source>
        <strain evidence="9">CGMCC 1.7739</strain>
    </source>
</reference>
<accession>A0A1I2SR11</accession>
<feature type="transmembrane region" description="Helical" evidence="7">
    <location>
        <begin position="40"/>
        <end position="59"/>
    </location>
</feature>
<evidence type="ECO:0000256" key="4">
    <source>
        <dbReference type="ARBA" id="ARBA00022692"/>
    </source>
</evidence>
<dbReference type="PIRSF" id="PIRSF028784">
    <property type="entry name" value="MrpF"/>
    <property type="match status" value="1"/>
</dbReference>
<evidence type="ECO:0000256" key="2">
    <source>
        <dbReference type="ARBA" id="ARBA00022448"/>
    </source>
</evidence>
<dbReference type="PANTHER" id="PTHR34702:SF1">
    <property type="entry name" value="NA(+)_H(+) ANTIPORTER SUBUNIT F"/>
    <property type="match status" value="1"/>
</dbReference>
<evidence type="ECO:0000256" key="1">
    <source>
        <dbReference type="ARBA" id="ARBA00004651"/>
    </source>
</evidence>
<dbReference type="RefSeq" id="WP_092893078.1">
    <property type="nucleotide sequence ID" value="NZ_FOOQ01000002.1"/>
</dbReference>
<feature type="transmembrane region" description="Helical" evidence="7">
    <location>
        <begin position="65"/>
        <end position="88"/>
    </location>
</feature>
<keyword evidence="5 7" id="KW-1133">Transmembrane helix</keyword>
<evidence type="ECO:0000313" key="9">
    <source>
        <dbReference type="Proteomes" id="UP000198876"/>
    </source>
</evidence>
<dbReference type="Proteomes" id="UP000198876">
    <property type="component" value="Unassembled WGS sequence"/>
</dbReference>
<name>A0A1I2SR11_9EURY</name>
<proteinExistence type="predicted"/>
<dbReference type="EMBL" id="FOOQ01000002">
    <property type="protein sequence ID" value="SFG55304.1"/>
    <property type="molecule type" value="Genomic_DNA"/>
</dbReference>
<dbReference type="PANTHER" id="PTHR34702">
    <property type="entry name" value="NA(+)/H(+) ANTIPORTER SUBUNIT F1"/>
    <property type="match status" value="1"/>
</dbReference>
<organism evidence="8 9">
    <name type="scientific">Halopelagius inordinatus</name>
    <dbReference type="NCBI Taxonomy" id="553467"/>
    <lineage>
        <taxon>Archaea</taxon>
        <taxon>Methanobacteriati</taxon>
        <taxon>Methanobacteriota</taxon>
        <taxon>Stenosarchaea group</taxon>
        <taxon>Halobacteria</taxon>
        <taxon>Halobacteriales</taxon>
        <taxon>Haloferacaceae</taxon>
    </lineage>
</organism>
<evidence type="ECO:0000256" key="7">
    <source>
        <dbReference type="SAM" id="Phobius"/>
    </source>
</evidence>